<dbReference type="Pfam" id="PF01467">
    <property type="entry name" value="CTP_transf_like"/>
    <property type="match status" value="1"/>
</dbReference>
<reference evidence="2 3" key="1">
    <citation type="journal article" date="2018" name="Microb. Genom.">
        <title>Expanding an expanded genome: long-read sequencing of Trypanosoma cruzi.</title>
        <authorList>
            <person name="Berna L."/>
            <person name="Rodriguez M."/>
            <person name="Chiribao M.L."/>
            <person name="Parodi-Talice A."/>
            <person name="Pita S."/>
            <person name="Rijo G."/>
            <person name="Alvarez-Valin F."/>
            <person name="Robello C."/>
        </authorList>
    </citation>
    <scope>NUCLEOTIDE SEQUENCE [LARGE SCALE GENOMIC DNA]</scope>
    <source>
        <strain evidence="2 3">Dm28c</strain>
    </source>
</reference>
<sequence length="289" mass="32024">MSDDTAASYRFSGLKLIPWSAIDVTVVRRLALVAMCGSFNPIHLAHIAMYDAARDALMHHTEATDAPSNVVVVGGFFSPVNDHYGKEGLRPFAQRAAICKAALADHPSLAVDEWEGLQPMYVRTVYVLDHLQKAAQRWYETDAVPNATQLAWVRQHPVSVVFVCGSDLFASFLRPGCWSLKLLKQLLDNFDVMVVRRACTNVGCEDMLRRHGSFLRENVKDTENDCTRLLTLDLAAYRFMEVEIFANETSSSAVREALAADHAADISNLVPAGADSLIRAFYANNTQNC</sequence>
<dbReference type="VEuPathDB" id="TriTrypDB:TCDM_05167"/>
<dbReference type="InterPro" id="IPR014729">
    <property type="entry name" value="Rossmann-like_a/b/a_fold"/>
</dbReference>
<dbReference type="VEuPathDB" id="TriTrypDB:TCSYLVIO_008891"/>
<dbReference type="AlphaFoldDB" id="A0A2V2VJW7"/>
<dbReference type="VEuPathDB" id="TriTrypDB:TcCLB.509179.80"/>
<dbReference type="Proteomes" id="UP000246121">
    <property type="component" value="Unassembled WGS sequence"/>
</dbReference>
<dbReference type="GO" id="GO:0000309">
    <property type="term" value="F:nicotinamide-nucleotide adenylyltransferase activity"/>
    <property type="evidence" value="ECO:0007669"/>
    <property type="project" value="TreeGrafter"/>
</dbReference>
<dbReference type="VEuPathDB" id="TriTrypDB:ECC02_001509"/>
<name>A0A2V2VJW7_TRYCR</name>
<dbReference type="Gene3D" id="3.40.50.620">
    <property type="entry name" value="HUPs"/>
    <property type="match status" value="1"/>
</dbReference>
<dbReference type="VEuPathDB" id="TriTrypDB:Tc_MARK_7577"/>
<evidence type="ECO:0000313" key="3">
    <source>
        <dbReference type="Proteomes" id="UP000246121"/>
    </source>
</evidence>
<evidence type="ECO:0000313" key="2">
    <source>
        <dbReference type="EMBL" id="PWU94663.1"/>
    </source>
</evidence>
<dbReference type="VEuPathDB" id="TriTrypDB:BCY84_16792"/>
<dbReference type="PANTHER" id="PTHR12039:SF0">
    <property type="entry name" value="NICOTINAMIDE-NUCLEOTIDE ADENYLYLTRANSFERASE"/>
    <property type="match status" value="1"/>
</dbReference>
<gene>
    <name evidence="2" type="ORF">C4B63_25g247</name>
</gene>
<dbReference type="PANTHER" id="PTHR12039">
    <property type="entry name" value="NICOTINAMIDE MONONUCLEOTIDE ADENYLYLTRANSFERASE"/>
    <property type="match status" value="1"/>
</dbReference>
<organism evidence="2 3">
    <name type="scientific">Trypanosoma cruzi</name>
    <dbReference type="NCBI Taxonomy" id="5693"/>
    <lineage>
        <taxon>Eukaryota</taxon>
        <taxon>Discoba</taxon>
        <taxon>Euglenozoa</taxon>
        <taxon>Kinetoplastea</taxon>
        <taxon>Metakinetoplastina</taxon>
        <taxon>Trypanosomatida</taxon>
        <taxon>Trypanosomatidae</taxon>
        <taxon>Trypanosoma</taxon>
        <taxon>Schizotrypanum</taxon>
    </lineage>
</organism>
<dbReference type="InterPro" id="IPR051182">
    <property type="entry name" value="Euk_NMN_adenylyltrnsfrase"/>
</dbReference>
<proteinExistence type="predicted"/>
<dbReference type="VEuPathDB" id="TriTrypDB:C4B63_25g247"/>
<dbReference type="VEuPathDB" id="TriTrypDB:C3747_24g155"/>
<dbReference type="GO" id="GO:0009435">
    <property type="term" value="P:NAD+ biosynthetic process"/>
    <property type="evidence" value="ECO:0007669"/>
    <property type="project" value="TreeGrafter"/>
</dbReference>
<dbReference type="VEuPathDB" id="TriTrypDB:TcBrA4_0134450"/>
<dbReference type="VEuPathDB" id="TriTrypDB:TcYC6_0049160"/>
<feature type="domain" description="Cytidyltransferase-like" evidence="1">
    <location>
        <begin position="35"/>
        <end position="256"/>
    </location>
</feature>
<accession>A0A2V2VJW7</accession>
<dbReference type="VEuPathDB" id="TriTrypDB:TcG_03354"/>
<dbReference type="GO" id="GO:0004515">
    <property type="term" value="F:nicotinate-nucleotide adenylyltransferase activity"/>
    <property type="evidence" value="ECO:0007669"/>
    <property type="project" value="TreeGrafter"/>
</dbReference>
<protein>
    <recommendedName>
        <fullName evidence="1">Cytidyltransferase-like domain-containing protein</fullName>
    </recommendedName>
</protein>
<dbReference type="SUPFAM" id="SSF52374">
    <property type="entry name" value="Nucleotidylyl transferase"/>
    <property type="match status" value="1"/>
</dbReference>
<dbReference type="VEuPathDB" id="TriTrypDB:TcCLB.507047.170"/>
<comment type="caution">
    <text evidence="2">The sequence shown here is derived from an EMBL/GenBank/DDBJ whole genome shotgun (WGS) entry which is preliminary data.</text>
</comment>
<evidence type="ECO:0000259" key="1">
    <source>
        <dbReference type="Pfam" id="PF01467"/>
    </source>
</evidence>
<dbReference type="EMBL" id="PRFA01000025">
    <property type="protein sequence ID" value="PWU94663.1"/>
    <property type="molecule type" value="Genomic_DNA"/>
</dbReference>
<dbReference type="InterPro" id="IPR004821">
    <property type="entry name" value="Cyt_trans-like"/>
</dbReference>
<dbReference type="VEuPathDB" id="TriTrypDB:TcCL_ESM07414"/>